<gene>
    <name evidence="5" type="ORF">ENT82_00315</name>
    <name evidence="4" type="ORF">ENU43_01740</name>
</gene>
<dbReference type="GO" id="GO:0016787">
    <property type="term" value="F:hydrolase activity"/>
    <property type="evidence" value="ECO:0007669"/>
    <property type="project" value="UniProtKB-KW"/>
</dbReference>
<dbReference type="CDD" id="cd03424">
    <property type="entry name" value="NUDIX_ADPRase_Nudt5_UGPPase_Nudt14"/>
    <property type="match status" value="1"/>
</dbReference>
<organism evidence="5">
    <name type="scientific">Caldiarchaeum subterraneum</name>
    <dbReference type="NCBI Taxonomy" id="311458"/>
    <lineage>
        <taxon>Archaea</taxon>
        <taxon>Nitrososphaerota</taxon>
        <taxon>Candidatus Caldarchaeales</taxon>
        <taxon>Candidatus Caldarchaeaceae</taxon>
        <taxon>Candidatus Caldarchaeum</taxon>
    </lineage>
</organism>
<evidence type="ECO:0000256" key="2">
    <source>
        <dbReference type="ARBA" id="ARBA00022801"/>
    </source>
</evidence>
<proteinExistence type="predicted"/>
<dbReference type="InterPro" id="IPR000086">
    <property type="entry name" value="NUDIX_hydrolase_dom"/>
</dbReference>
<evidence type="ECO:0000256" key="1">
    <source>
        <dbReference type="ARBA" id="ARBA00001946"/>
    </source>
</evidence>
<dbReference type="PROSITE" id="PS51462">
    <property type="entry name" value="NUDIX"/>
    <property type="match status" value="1"/>
</dbReference>
<sequence length="170" mass="18696">MRGETVYRGKLFDVIHVVDEVGGVRFVKEVVVHPGAVAVVPFLSESELVLVEQYRVAVREVLVEVPAGTLEDEAPEECAARELEEETGYTAGSLTKIGEFYLAPGYSTELMHVYLAKNLRKTGSRNMPDEKIRVITCGLEEAFEMVRSGRIRDAKSIAALSLARLLNGLG</sequence>
<name>A0A7C4E0V8_CALS0</name>
<evidence type="ECO:0000313" key="5">
    <source>
        <dbReference type="EMBL" id="HGN89562.1"/>
    </source>
</evidence>
<evidence type="ECO:0000259" key="3">
    <source>
        <dbReference type="PROSITE" id="PS51462"/>
    </source>
</evidence>
<dbReference type="Gene3D" id="3.90.79.10">
    <property type="entry name" value="Nucleoside Triphosphate Pyrophosphohydrolase"/>
    <property type="match status" value="1"/>
</dbReference>
<dbReference type="PANTHER" id="PTHR11839:SF18">
    <property type="entry name" value="NUDIX HYDROLASE DOMAIN-CONTAINING PROTEIN"/>
    <property type="match status" value="1"/>
</dbReference>
<comment type="caution">
    <text evidence="5">The sequence shown here is derived from an EMBL/GenBank/DDBJ whole genome shotgun (WGS) entry which is preliminary data.</text>
</comment>
<feature type="domain" description="Nudix hydrolase" evidence="3">
    <location>
        <begin position="32"/>
        <end position="159"/>
    </location>
</feature>
<accession>A0A7C4E0V8</accession>
<dbReference type="AlphaFoldDB" id="A0A7C4E0V8"/>
<dbReference type="GO" id="GO:0006753">
    <property type="term" value="P:nucleoside phosphate metabolic process"/>
    <property type="evidence" value="ECO:0007669"/>
    <property type="project" value="TreeGrafter"/>
</dbReference>
<dbReference type="EMBL" id="DTAD01000007">
    <property type="protein sequence ID" value="HGN89562.1"/>
    <property type="molecule type" value="Genomic_DNA"/>
</dbReference>
<dbReference type="PANTHER" id="PTHR11839">
    <property type="entry name" value="UDP/ADP-SUGAR PYROPHOSPHATASE"/>
    <property type="match status" value="1"/>
</dbReference>
<dbReference type="Pfam" id="PF00293">
    <property type="entry name" value="NUDIX"/>
    <property type="match status" value="1"/>
</dbReference>
<keyword evidence="2 5" id="KW-0378">Hydrolase</keyword>
<dbReference type="EMBL" id="DTCM01000020">
    <property type="protein sequence ID" value="HGL40377.1"/>
    <property type="molecule type" value="Genomic_DNA"/>
</dbReference>
<dbReference type="InterPro" id="IPR015797">
    <property type="entry name" value="NUDIX_hydrolase-like_dom_sf"/>
</dbReference>
<dbReference type="GO" id="GO:0005829">
    <property type="term" value="C:cytosol"/>
    <property type="evidence" value="ECO:0007669"/>
    <property type="project" value="TreeGrafter"/>
</dbReference>
<evidence type="ECO:0000313" key="4">
    <source>
        <dbReference type="EMBL" id="HGL40377.1"/>
    </source>
</evidence>
<dbReference type="SUPFAM" id="SSF55811">
    <property type="entry name" value="Nudix"/>
    <property type="match status" value="1"/>
</dbReference>
<protein>
    <submittedName>
        <fullName evidence="5">NUDIX hydrolase</fullName>
    </submittedName>
</protein>
<reference evidence="5" key="1">
    <citation type="journal article" date="2020" name="mSystems">
        <title>Genome- and Community-Level Interaction Insights into Carbon Utilization and Element Cycling Functions of Hydrothermarchaeota in Hydrothermal Sediment.</title>
        <authorList>
            <person name="Zhou Z."/>
            <person name="Liu Y."/>
            <person name="Xu W."/>
            <person name="Pan J."/>
            <person name="Luo Z.H."/>
            <person name="Li M."/>
        </authorList>
    </citation>
    <scope>NUCLEOTIDE SEQUENCE [LARGE SCALE GENOMIC DNA]</scope>
    <source>
        <strain evidence="5">SpSt-613</strain>
        <strain evidence="4">SpSt-669</strain>
    </source>
</reference>
<dbReference type="GO" id="GO:0019693">
    <property type="term" value="P:ribose phosphate metabolic process"/>
    <property type="evidence" value="ECO:0007669"/>
    <property type="project" value="TreeGrafter"/>
</dbReference>
<comment type="cofactor">
    <cofactor evidence="1">
        <name>Mg(2+)</name>
        <dbReference type="ChEBI" id="CHEBI:18420"/>
    </cofactor>
</comment>